<accession>A0ABR4H4J8</accession>
<dbReference type="EMBL" id="JBFXLT010000072">
    <property type="protein sequence ID" value="KAL2810364.1"/>
    <property type="molecule type" value="Genomic_DNA"/>
</dbReference>
<organism evidence="1 2">
    <name type="scientific">Aspergillus granulosus</name>
    <dbReference type="NCBI Taxonomy" id="176169"/>
    <lineage>
        <taxon>Eukaryota</taxon>
        <taxon>Fungi</taxon>
        <taxon>Dikarya</taxon>
        <taxon>Ascomycota</taxon>
        <taxon>Pezizomycotina</taxon>
        <taxon>Eurotiomycetes</taxon>
        <taxon>Eurotiomycetidae</taxon>
        <taxon>Eurotiales</taxon>
        <taxon>Aspergillaceae</taxon>
        <taxon>Aspergillus</taxon>
        <taxon>Aspergillus subgen. Nidulantes</taxon>
    </lineage>
</organism>
<keyword evidence="2" id="KW-1185">Reference proteome</keyword>
<reference evidence="1 2" key="1">
    <citation type="submission" date="2024-07" db="EMBL/GenBank/DDBJ databases">
        <title>Section-level genome sequencing and comparative genomics of Aspergillus sections Usti and Cavernicolus.</title>
        <authorList>
            <consortium name="Lawrence Berkeley National Laboratory"/>
            <person name="Nybo J.L."/>
            <person name="Vesth T.C."/>
            <person name="Theobald S."/>
            <person name="Frisvad J.C."/>
            <person name="Larsen T.O."/>
            <person name="Kjaerboelling I."/>
            <person name="Rothschild-Mancinelli K."/>
            <person name="Lyhne E.K."/>
            <person name="Kogle M.E."/>
            <person name="Barry K."/>
            <person name="Clum A."/>
            <person name="Na H."/>
            <person name="Ledsgaard L."/>
            <person name="Lin J."/>
            <person name="Lipzen A."/>
            <person name="Kuo A."/>
            <person name="Riley R."/>
            <person name="Mondo S."/>
            <person name="Labutti K."/>
            <person name="Haridas S."/>
            <person name="Pangalinan J."/>
            <person name="Salamov A.A."/>
            <person name="Simmons B.A."/>
            <person name="Magnuson J.K."/>
            <person name="Chen J."/>
            <person name="Drula E."/>
            <person name="Henrissat B."/>
            <person name="Wiebenga A."/>
            <person name="Lubbers R.J."/>
            <person name="Gomes A.C."/>
            <person name="Makela M.R."/>
            <person name="Stajich J."/>
            <person name="Grigoriev I.V."/>
            <person name="Mortensen U.H."/>
            <person name="De Vries R.P."/>
            <person name="Baker S.E."/>
            <person name="Andersen M.R."/>
        </authorList>
    </citation>
    <scope>NUCLEOTIDE SEQUENCE [LARGE SCALE GENOMIC DNA]</scope>
    <source>
        <strain evidence="1 2">CBS 588.65</strain>
    </source>
</reference>
<evidence type="ECO:0000313" key="2">
    <source>
        <dbReference type="Proteomes" id="UP001610334"/>
    </source>
</evidence>
<name>A0ABR4H4J8_9EURO</name>
<comment type="caution">
    <text evidence="1">The sequence shown here is derived from an EMBL/GenBank/DDBJ whole genome shotgun (WGS) entry which is preliminary data.</text>
</comment>
<sequence>MSPHFSLNHKMTVGPIDRHRSSIEGVIFPKPQQLVSEQHNKATNLFNRIIDQFEPLQVSDNYKPITLLRLTKEGVSAKDDFLVFFFTFIEHDRLGVAEEKDISLAEILSNLHNFQGWTPEEGPALEQSLVKFARFLVDNFFLPLKSSATKTPQPTPASLHHLDLSESAIGTTQRVSGLRQTCLERDRHRCVITRRFDTKEAEARNKIDRGNVKDDDGNSLIPEIGTTARLEVAHIIPHSLMSLKGEPEKSRSPIRFWKCLTPMLLSLLVGLTLTDR</sequence>
<dbReference type="Proteomes" id="UP001610334">
    <property type="component" value="Unassembled WGS sequence"/>
</dbReference>
<evidence type="ECO:0000313" key="1">
    <source>
        <dbReference type="EMBL" id="KAL2810364.1"/>
    </source>
</evidence>
<proteinExistence type="predicted"/>
<protein>
    <recommendedName>
        <fullName evidence="3">HNH nuclease domain-containing protein</fullName>
    </recommendedName>
</protein>
<evidence type="ECO:0008006" key="3">
    <source>
        <dbReference type="Google" id="ProtNLM"/>
    </source>
</evidence>
<gene>
    <name evidence="1" type="ORF">BJX63DRAFT_317913</name>
</gene>